<evidence type="ECO:0000313" key="6">
    <source>
        <dbReference type="EMBL" id="ATG50190.1"/>
    </source>
</evidence>
<keyword evidence="3" id="KW-0547">Nucleotide-binding</keyword>
<dbReference type="PANTHER" id="PTHR43067">
    <property type="entry name" value="OLIGOPEPTIDE/DIPEPTIDE ABC TRANSPORTER, ATPASE SUBUNIT"/>
    <property type="match status" value="1"/>
</dbReference>
<dbReference type="PROSITE" id="PS50893">
    <property type="entry name" value="ABC_TRANSPORTER_2"/>
    <property type="match status" value="1"/>
</dbReference>
<dbReference type="GO" id="GO:0016887">
    <property type="term" value="F:ATP hydrolysis activity"/>
    <property type="evidence" value="ECO:0007669"/>
    <property type="project" value="InterPro"/>
</dbReference>
<dbReference type="SUPFAM" id="SSF52540">
    <property type="entry name" value="P-loop containing nucleoside triphosphate hydrolases"/>
    <property type="match status" value="1"/>
</dbReference>
<evidence type="ECO:0000256" key="1">
    <source>
        <dbReference type="ARBA" id="ARBA00005417"/>
    </source>
</evidence>
<dbReference type="Gene3D" id="3.40.50.300">
    <property type="entry name" value="P-loop containing nucleotide triphosphate hydrolases"/>
    <property type="match status" value="1"/>
</dbReference>
<dbReference type="SMART" id="SM00382">
    <property type="entry name" value="AAA"/>
    <property type="match status" value="1"/>
</dbReference>
<feature type="domain" description="ABC transporter" evidence="5">
    <location>
        <begin position="18"/>
        <end position="273"/>
    </location>
</feature>
<dbReference type="GO" id="GO:0005524">
    <property type="term" value="F:ATP binding"/>
    <property type="evidence" value="ECO:0007669"/>
    <property type="project" value="UniProtKB-KW"/>
</dbReference>
<dbReference type="AlphaFoldDB" id="A0A291GJE1"/>
<evidence type="ECO:0000256" key="2">
    <source>
        <dbReference type="ARBA" id="ARBA00022448"/>
    </source>
</evidence>
<evidence type="ECO:0000256" key="3">
    <source>
        <dbReference type="ARBA" id="ARBA00022741"/>
    </source>
</evidence>
<evidence type="ECO:0000256" key="4">
    <source>
        <dbReference type="ARBA" id="ARBA00022840"/>
    </source>
</evidence>
<keyword evidence="7" id="KW-1185">Reference proteome</keyword>
<dbReference type="GO" id="GO:0015833">
    <property type="term" value="P:peptide transport"/>
    <property type="evidence" value="ECO:0007669"/>
    <property type="project" value="InterPro"/>
</dbReference>
<dbReference type="InterPro" id="IPR027417">
    <property type="entry name" value="P-loop_NTPase"/>
</dbReference>
<comment type="similarity">
    <text evidence="1">Belongs to the ABC transporter superfamily.</text>
</comment>
<dbReference type="PROSITE" id="PS00211">
    <property type="entry name" value="ABC_TRANSPORTER_1"/>
    <property type="match status" value="1"/>
</dbReference>
<proteinExistence type="inferred from homology"/>
<keyword evidence="4 6" id="KW-0067">ATP-binding</keyword>
<reference evidence="7" key="1">
    <citation type="submission" date="2017-09" db="EMBL/GenBank/DDBJ databases">
        <title>Brachybacterium sp. VM2412.</title>
        <authorList>
            <person name="Tak E.J."/>
            <person name="Bae J.-W."/>
        </authorList>
    </citation>
    <scope>NUCLEOTIDE SEQUENCE [LARGE SCALE GENOMIC DNA]</scope>
    <source>
        <strain evidence="7">VM2412</strain>
    </source>
</reference>
<gene>
    <name evidence="6" type="ORF">CFK38_00635</name>
</gene>
<dbReference type="Pfam" id="PF00005">
    <property type="entry name" value="ABC_tran"/>
    <property type="match status" value="1"/>
</dbReference>
<protein>
    <submittedName>
        <fullName evidence="6">Dipeptide/oligopeptide/nickel ABC transporter ATP-binding protein</fullName>
    </submittedName>
</protein>
<evidence type="ECO:0000259" key="5">
    <source>
        <dbReference type="PROSITE" id="PS50893"/>
    </source>
</evidence>
<dbReference type="RefSeq" id="WP_096801330.1">
    <property type="nucleotide sequence ID" value="NZ_CP023563.1"/>
</dbReference>
<dbReference type="InterPro" id="IPR017871">
    <property type="entry name" value="ABC_transporter-like_CS"/>
</dbReference>
<dbReference type="PANTHER" id="PTHR43067:SF3">
    <property type="entry name" value="MALTOSE ABC TRANSPORTER, ATP-BINDING PROTEIN"/>
    <property type="match status" value="1"/>
</dbReference>
<dbReference type="InterPro" id="IPR013563">
    <property type="entry name" value="Oligopep_ABC_C"/>
</dbReference>
<dbReference type="EMBL" id="CP023563">
    <property type="protein sequence ID" value="ATG50190.1"/>
    <property type="molecule type" value="Genomic_DNA"/>
</dbReference>
<accession>A0A291GJE1</accession>
<keyword evidence="2" id="KW-0813">Transport</keyword>
<dbReference type="InterPro" id="IPR003593">
    <property type="entry name" value="AAA+_ATPase"/>
</dbReference>
<dbReference type="CDD" id="cd03257">
    <property type="entry name" value="ABC_NikE_OppD_transporters"/>
    <property type="match status" value="1"/>
</dbReference>
<dbReference type="InterPro" id="IPR003439">
    <property type="entry name" value="ABC_transporter-like_ATP-bd"/>
</dbReference>
<dbReference type="NCBIfam" id="TIGR01727">
    <property type="entry name" value="oligo_HPY"/>
    <property type="match status" value="1"/>
</dbReference>
<name>A0A291GJE1_9MICO</name>
<dbReference type="OrthoDB" id="3677453at2"/>
<dbReference type="Proteomes" id="UP000218165">
    <property type="component" value="Chromosome"/>
</dbReference>
<evidence type="ECO:0000313" key="7">
    <source>
        <dbReference type="Proteomes" id="UP000218165"/>
    </source>
</evidence>
<organism evidence="6 7">
    <name type="scientific">Brachybacterium vulturis</name>
    <dbReference type="NCBI Taxonomy" id="2017484"/>
    <lineage>
        <taxon>Bacteria</taxon>
        <taxon>Bacillati</taxon>
        <taxon>Actinomycetota</taxon>
        <taxon>Actinomycetes</taxon>
        <taxon>Micrococcales</taxon>
        <taxon>Dermabacteraceae</taxon>
        <taxon>Brachybacterium</taxon>
    </lineage>
</organism>
<dbReference type="KEGG" id="brz:CFK38_00635"/>
<dbReference type="Pfam" id="PF08352">
    <property type="entry name" value="oligo_HPY"/>
    <property type="match status" value="1"/>
</dbReference>
<dbReference type="FunFam" id="3.40.50.300:FF:000016">
    <property type="entry name" value="Oligopeptide ABC transporter ATP-binding component"/>
    <property type="match status" value="1"/>
</dbReference>
<sequence length="353" mass="38747">MSITPTPPSTAEDVLLEIRDLDVLYLGTEDSANVKACSDINLAVRRGEILGIAGESASGKSTLLNAMTRLQQAPAVTSRGSVIFHEHPGADGVDLVGCDDRAMQRFRWSDISIVMQSAMACLNPVIRLRDQFFDVLRAHDRSLGRARLQDRAAELLQMVGIMPDALNKYPHELSGGMRQRALIALSLACDPDLIVMDEPTTAVDVVMQRQILNQILRLQQELGFAVVFVTHDLSLLLEMADRIAIMYGGRIVEVADGSTISENPQHPYTRGLREAFPSLVSERGKRHGIPGSPPDLRRLPSGCAFNPRCTEAIELCSQVRPELTVLPDSIAACHVRRMEADDIAAHTILEEAR</sequence>